<evidence type="ECO:0000256" key="8">
    <source>
        <dbReference type="ARBA" id="ARBA00032024"/>
    </source>
</evidence>
<evidence type="ECO:0000256" key="10">
    <source>
        <dbReference type="RuleBase" id="RU362068"/>
    </source>
</evidence>
<dbReference type="GO" id="GO:0008677">
    <property type="term" value="F:2-dehydropantoate 2-reductase activity"/>
    <property type="evidence" value="ECO:0007669"/>
    <property type="project" value="UniProtKB-EC"/>
</dbReference>
<dbReference type="GO" id="GO:0005737">
    <property type="term" value="C:cytoplasm"/>
    <property type="evidence" value="ECO:0007669"/>
    <property type="project" value="TreeGrafter"/>
</dbReference>
<dbReference type="EC" id="1.1.1.169" evidence="3 10"/>
<dbReference type="InterPro" id="IPR036291">
    <property type="entry name" value="NAD(P)-bd_dom_sf"/>
</dbReference>
<dbReference type="OrthoDB" id="5333395at2"/>
<evidence type="ECO:0000256" key="3">
    <source>
        <dbReference type="ARBA" id="ARBA00013014"/>
    </source>
</evidence>
<evidence type="ECO:0000313" key="13">
    <source>
        <dbReference type="EMBL" id="GAV19997.1"/>
    </source>
</evidence>
<comment type="similarity">
    <text evidence="2 10">Belongs to the ketopantoate reductase family.</text>
</comment>
<reference evidence="13 14" key="1">
    <citation type="journal article" date="2017" name="Arch. Microbiol.">
        <title>Mariprofundus micogutta sp. nov., a novel iron-oxidizing zetaproteobacterium isolated from a deep-sea hydrothermal field at the Bayonnaise knoll of the Izu-Ogasawara arc, and a description of Mariprofundales ord. nov. and Zetaproteobacteria classis nov.</title>
        <authorList>
            <person name="Makita H."/>
            <person name="Tanaka E."/>
            <person name="Mitsunobu S."/>
            <person name="Miyazaki M."/>
            <person name="Nunoura T."/>
            <person name="Uematsu K."/>
            <person name="Takaki Y."/>
            <person name="Nishi S."/>
            <person name="Shimamura S."/>
            <person name="Takai K."/>
        </authorList>
    </citation>
    <scope>NUCLEOTIDE SEQUENCE [LARGE SCALE GENOMIC DNA]</scope>
    <source>
        <strain evidence="13 14">ET2</strain>
    </source>
</reference>
<evidence type="ECO:0000259" key="12">
    <source>
        <dbReference type="Pfam" id="PF08546"/>
    </source>
</evidence>
<dbReference type="SUPFAM" id="SSF51735">
    <property type="entry name" value="NAD(P)-binding Rossmann-fold domains"/>
    <property type="match status" value="1"/>
</dbReference>
<dbReference type="Gene3D" id="1.10.1040.10">
    <property type="entry name" value="N-(1-d-carboxylethyl)-l-norvaline Dehydrogenase, domain 2"/>
    <property type="match status" value="1"/>
</dbReference>
<dbReference type="EMBL" id="BDFD01000006">
    <property type="protein sequence ID" value="GAV19997.1"/>
    <property type="molecule type" value="Genomic_DNA"/>
</dbReference>
<keyword evidence="14" id="KW-1185">Reference proteome</keyword>
<evidence type="ECO:0000256" key="4">
    <source>
        <dbReference type="ARBA" id="ARBA00019465"/>
    </source>
</evidence>
<comment type="caution">
    <text evidence="13">The sequence shown here is derived from an EMBL/GenBank/DDBJ whole genome shotgun (WGS) entry which is preliminary data.</text>
</comment>
<keyword evidence="6 10" id="KW-0521">NADP</keyword>
<dbReference type="Pfam" id="PF02558">
    <property type="entry name" value="ApbA"/>
    <property type="match status" value="1"/>
</dbReference>
<proteinExistence type="inferred from homology"/>
<dbReference type="STRING" id="1921010.MMIC_P0958"/>
<dbReference type="InterPro" id="IPR003710">
    <property type="entry name" value="ApbA"/>
</dbReference>
<evidence type="ECO:0000256" key="9">
    <source>
        <dbReference type="ARBA" id="ARBA00048793"/>
    </source>
</evidence>
<dbReference type="Gene3D" id="3.40.50.720">
    <property type="entry name" value="NAD(P)-binding Rossmann-like Domain"/>
    <property type="match status" value="1"/>
</dbReference>
<dbReference type="UniPathway" id="UPA00028">
    <property type="reaction ID" value="UER00004"/>
</dbReference>
<sequence>MRIGFAGAGAVGCHYGSKLKQAGDDVVLLARGAHLQVIQKQGLQHESEGRQKVLQIEASDDVHALSSCKVIVISCKMTGLPAMLETLKPVVKPDMLLVTMQNGVEAPDLVSTAFPGVAVVAGTAFIGARVERPGFVIHSAAGGIRLGIWREGLGAQLLPLLLERFNAADVPARKDDDAAAMLWRKLLWNCGFNAMTAITRRFAKDIAASDDTLLYIRRAMLEAVDVALALDVSIDASDIDKHVEVTLAMGPVKTSMWQDIEAGHKTEVDFINGYVVRMGNEQGIDTQTNHMLTTFIHAIEMA</sequence>
<evidence type="ECO:0000256" key="6">
    <source>
        <dbReference type="ARBA" id="ARBA00022857"/>
    </source>
</evidence>
<dbReference type="Pfam" id="PF08546">
    <property type="entry name" value="ApbA_C"/>
    <property type="match status" value="1"/>
</dbReference>
<evidence type="ECO:0000256" key="2">
    <source>
        <dbReference type="ARBA" id="ARBA00007870"/>
    </source>
</evidence>
<dbReference type="Proteomes" id="UP000231632">
    <property type="component" value="Unassembled WGS sequence"/>
</dbReference>
<evidence type="ECO:0000256" key="7">
    <source>
        <dbReference type="ARBA" id="ARBA00023002"/>
    </source>
</evidence>
<evidence type="ECO:0000313" key="14">
    <source>
        <dbReference type="Proteomes" id="UP000231632"/>
    </source>
</evidence>
<comment type="pathway">
    <text evidence="1 10">Cofactor biosynthesis; (R)-pantothenate biosynthesis; (R)-pantoate from 3-methyl-2-oxobutanoate: step 2/2.</text>
</comment>
<dbReference type="RefSeq" id="WP_072659320.1">
    <property type="nucleotide sequence ID" value="NZ_BDFD01000006.1"/>
</dbReference>
<gene>
    <name evidence="13" type="ORF">MMIC_P0958</name>
</gene>
<dbReference type="AlphaFoldDB" id="A0A1L8CM58"/>
<dbReference type="PANTHER" id="PTHR21708:SF26">
    <property type="entry name" value="2-DEHYDROPANTOATE 2-REDUCTASE"/>
    <property type="match status" value="1"/>
</dbReference>
<evidence type="ECO:0000256" key="5">
    <source>
        <dbReference type="ARBA" id="ARBA00022655"/>
    </source>
</evidence>
<evidence type="ECO:0000256" key="1">
    <source>
        <dbReference type="ARBA" id="ARBA00004994"/>
    </source>
</evidence>
<dbReference type="SUPFAM" id="SSF48179">
    <property type="entry name" value="6-phosphogluconate dehydrogenase C-terminal domain-like"/>
    <property type="match status" value="1"/>
</dbReference>
<feature type="domain" description="Ketopantoate reductase C-terminal" evidence="12">
    <location>
        <begin position="180"/>
        <end position="300"/>
    </location>
</feature>
<protein>
    <recommendedName>
        <fullName evidence="4 10">2-dehydropantoate 2-reductase</fullName>
        <ecNumber evidence="3 10">1.1.1.169</ecNumber>
    </recommendedName>
    <alternativeName>
        <fullName evidence="8 10">Ketopantoate reductase</fullName>
    </alternativeName>
</protein>
<accession>A0A1L8CM58</accession>
<evidence type="ECO:0000259" key="11">
    <source>
        <dbReference type="Pfam" id="PF02558"/>
    </source>
</evidence>
<name>A0A1L8CM58_9PROT</name>
<keyword evidence="5 10" id="KW-0566">Pantothenate biosynthesis</keyword>
<dbReference type="InterPro" id="IPR008927">
    <property type="entry name" value="6-PGluconate_DH-like_C_sf"/>
</dbReference>
<organism evidence="13 14">
    <name type="scientific">Mariprofundus micogutta</name>
    <dbReference type="NCBI Taxonomy" id="1921010"/>
    <lineage>
        <taxon>Bacteria</taxon>
        <taxon>Pseudomonadati</taxon>
        <taxon>Pseudomonadota</taxon>
        <taxon>Candidatius Mariprofundia</taxon>
        <taxon>Mariprofundales</taxon>
        <taxon>Mariprofundaceae</taxon>
        <taxon>Mariprofundus</taxon>
    </lineage>
</organism>
<dbReference type="InterPro" id="IPR013332">
    <property type="entry name" value="KPR_N"/>
</dbReference>
<dbReference type="NCBIfam" id="TIGR00745">
    <property type="entry name" value="apbA_panE"/>
    <property type="match status" value="1"/>
</dbReference>
<keyword evidence="7 10" id="KW-0560">Oxidoreductase</keyword>
<dbReference type="PANTHER" id="PTHR21708">
    <property type="entry name" value="PROBABLE 2-DEHYDROPANTOATE 2-REDUCTASE"/>
    <property type="match status" value="1"/>
</dbReference>
<comment type="function">
    <text evidence="10">Catalyzes the NADPH-dependent reduction of ketopantoate into pantoic acid.</text>
</comment>
<dbReference type="InterPro" id="IPR013328">
    <property type="entry name" value="6PGD_dom2"/>
</dbReference>
<dbReference type="InterPro" id="IPR013752">
    <property type="entry name" value="KPA_reductase"/>
</dbReference>
<feature type="domain" description="Ketopantoate reductase N-terminal" evidence="11">
    <location>
        <begin position="3"/>
        <end position="150"/>
    </location>
</feature>
<dbReference type="GO" id="GO:0015940">
    <property type="term" value="P:pantothenate biosynthetic process"/>
    <property type="evidence" value="ECO:0007669"/>
    <property type="project" value="UniProtKB-UniPathway"/>
</dbReference>
<dbReference type="InterPro" id="IPR051402">
    <property type="entry name" value="KPR-Related"/>
</dbReference>
<dbReference type="FunFam" id="1.10.1040.10:FF:000017">
    <property type="entry name" value="2-dehydropantoate 2-reductase"/>
    <property type="match status" value="1"/>
</dbReference>
<comment type="catalytic activity">
    <reaction evidence="9 10">
        <text>(R)-pantoate + NADP(+) = 2-dehydropantoate + NADPH + H(+)</text>
        <dbReference type="Rhea" id="RHEA:16233"/>
        <dbReference type="ChEBI" id="CHEBI:11561"/>
        <dbReference type="ChEBI" id="CHEBI:15378"/>
        <dbReference type="ChEBI" id="CHEBI:15980"/>
        <dbReference type="ChEBI" id="CHEBI:57783"/>
        <dbReference type="ChEBI" id="CHEBI:58349"/>
        <dbReference type="EC" id="1.1.1.169"/>
    </reaction>
</comment>